<dbReference type="InterPro" id="IPR012334">
    <property type="entry name" value="Pectin_lyas_fold"/>
</dbReference>
<name>A0ABW7UKP3_9ACTN</name>
<dbReference type="InterPro" id="IPR006626">
    <property type="entry name" value="PbH1"/>
</dbReference>
<dbReference type="InterPro" id="IPR011050">
    <property type="entry name" value="Pectin_lyase_fold/virulence"/>
</dbReference>
<evidence type="ECO:0000313" key="4">
    <source>
        <dbReference type="EMBL" id="MFI1963248.1"/>
    </source>
</evidence>
<evidence type="ECO:0000259" key="3">
    <source>
        <dbReference type="Pfam" id="PF13229"/>
    </source>
</evidence>
<feature type="signal peptide" evidence="2">
    <location>
        <begin position="1"/>
        <end position="23"/>
    </location>
</feature>
<sequence length="388" mass="40089">MTKRKVTYLGWAAAAMVTGLGAAAPAVLDNEPTAAEPKAVPAASAAPFTSGRTHAVRAGQSIQKAIDAAQPGDTVVVAPGTYQQSIQITKSNLTLRGAGDRTVITPATVGAKPTKGRADGGPAPTADDCAKEGNGICVTGAAGKALSNVNIRSLKVSGFKKNGVWATGTDRFGVYGVTAESNGVWGMAQEKSTRGVFRGNAARGNGDAGLFIANTVDQEGGALDTQGTQIVGNTLTGNRTGITVRRLRNLTVEGNSLLENCAGVFVVGDEGKPKAGAMTVRNNRVERNNKYCAKTSRLPFIQGVGIILTGVEEVTVTRNTVRGHEGKSPMSGGIVLFKSFVGTANDRNVISNNNMAENKPADLANRDKGTGNRFEANSCKTSEPKGLC</sequence>
<dbReference type="Pfam" id="PF13229">
    <property type="entry name" value="Beta_helix"/>
    <property type="match status" value="1"/>
</dbReference>
<reference evidence="4 5" key="1">
    <citation type="submission" date="2024-10" db="EMBL/GenBank/DDBJ databases">
        <title>The Natural Products Discovery Center: Release of the First 8490 Sequenced Strains for Exploring Actinobacteria Biosynthetic Diversity.</title>
        <authorList>
            <person name="Kalkreuter E."/>
            <person name="Kautsar S.A."/>
            <person name="Yang D."/>
            <person name="Bader C.D."/>
            <person name="Teijaro C.N."/>
            <person name="Fluegel L."/>
            <person name="Davis C.M."/>
            <person name="Simpson J.R."/>
            <person name="Lauterbach L."/>
            <person name="Steele A.D."/>
            <person name="Gui C."/>
            <person name="Meng S."/>
            <person name="Li G."/>
            <person name="Viehrig K."/>
            <person name="Ye F."/>
            <person name="Su P."/>
            <person name="Kiefer A.F."/>
            <person name="Nichols A."/>
            <person name="Cepeda A.J."/>
            <person name="Yan W."/>
            <person name="Fan B."/>
            <person name="Jiang Y."/>
            <person name="Adhikari A."/>
            <person name="Zheng C.-J."/>
            <person name="Schuster L."/>
            <person name="Cowan T.M."/>
            <person name="Smanski M.J."/>
            <person name="Chevrette M.G."/>
            <person name="De Carvalho L.P.S."/>
            <person name="Shen B."/>
        </authorList>
    </citation>
    <scope>NUCLEOTIDE SEQUENCE [LARGE SCALE GENOMIC DNA]</scope>
    <source>
        <strain evidence="4 5">NPDC020327</strain>
    </source>
</reference>
<protein>
    <submittedName>
        <fullName evidence="4">Nitrous oxide reductase family maturation protein NosD</fullName>
    </submittedName>
</protein>
<dbReference type="Proteomes" id="UP001611548">
    <property type="component" value="Unassembled WGS sequence"/>
</dbReference>
<dbReference type="SMART" id="SM00710">
    <property type="entry name" value="PbH1"/>
    <property type="match status" value="6"/>
</dbReference>
<evidence type="ECO:0000256" key="1">
    <source>
        <dbReference type="SAM" id="MobiDB-lite"/>
    </source>
</evidence>
<organism evidence="4 5">
    <name type="scientific">Streptomyces pathocidini</name>
    <dbReference type="NCBI Taxonomy" id="1650571"/>
    <lineage>
        <taxon>Bacteria</taxon>
        <taxon>Bacillati</taxon>
        <taxon>Actinomycetota</taxon>
        <taxon>Actinomycetes</taxon>
        <taxon>Kitasatosporales</taxon>
        <taxon>Streptomycetaceae</taxon>
        <taxon>Streptomyces</taxon>
    </lineage>
</organism>
<feature type="region of interest" description="Disordered" evidence="1">
    <location>
        <begin position="351"/>
        <end position="388"/>
    </location>
</feature>
<comment type="caution">
    <text evidence="4">The sequence shown here is derived from an EMBL/GenBank/DDBJ whole genome shotgun (WGS) entry which is preliminary data.</text>
</comment>
<dbReference type="InterPro" id="IPR039448">
    <property type="entry name" value="Beta_helix"/>
</dbReference>
<keyword evidence="2" id="KW-0732">Signal</keyword>
<evidence type="ECO:0000313" key="5">
    <source>
        <dbReference type="Proteomes" id="UP001611548"/>
    </source>
</evidence>
<dbReference type="RefSeq" id="WP_079101602.1">
    <property type="nucleotide sequence ID" value="NZ_JBIRWE010000001.1"/>
</dbReference>
<keyword evidence="5" id="KW-1185">Reference proteome</keyword>
<dbReference type="SUPFAM" id="SSF51126">
    <property type="entry name" value="Pectin lyase-like"/>
    <property type="match status" value="1"/>
</dbReference>
<feature type="domain" description="Right handed beta helix" evidence="3">
    <location>
        <begin position="132"/>
        <end position="271"/>
    </location>
</feature>
<accession>A0ABW7UKP3</accession>
<evidence type="ECO:0000256" key="2">
    <source>
        <dbReference type="SAM" id="SignalP"/>
    </source>
</evidence>
<feature type="chain" id="PRO_5046088399" evidence="2">
    <location>
        <begin position="24"/>
        <end position="388"/>
    </location>
</feature>
<dbReference type="EMBL" id="JBIRWE010000001">
    <property type="protein sequence ID" value="MFI1963248.1"/>
    <property type="molecule type" value="Genomic_DNA"/>
</dbReference>
<proteinExistence type="predicted"/>
<dbReference type="Gene3D" id="2.160.20.10">
    <property type="entry name" value="Single-stranded right-handed beta-helix, Pectin lyase-like"/>
    <property type="match status" value="1"/>
</dbReference>
<gene>
    <name evidence="4" type="ORF">ACH429_03770</name>
</gene>